<accession>A0ABR4DD26</accession>
<dbReference type="GeneID" id="98124081"/>
<name>A0ABR4DD26_9PEZI</name>
<feature type="compositionally biased region" description="Basic and acidic residues" evidence="1">
    <location>
        <begin position="221"/>
        <end position="233"/>
    </location>
</feature>
<proteinExistence type="predicted"/>
<feature type="compositionally biased region" description="Basic residues" evidence="1">
    <location>
        <begin position="28"/>
        <end position="37"/>
    </location>
</feature>
<dbReference type="EMBL" id="JAZGUE010000003">
    <property type="protein sequence ID" value="KAL2268248.1"/>
    <property type="molecule type" value="Genomic_DNA"/>
</dbReference>
<feature type="compositionally biased region" description="Basic and acidic residues" evidence="1">
    <location>
        <begin position="187"/>
        <end position="210"/>
    </location>
</feature>
<organism evidence="2 3">
    <name type="scientific">Remersonia thermophila</name>
    <dbReference type="NCBI Taxonomy" id="72144"/>
    <lineage>
        <taxon>Eukaryota</taxon>
        <taxon>Fungi</taxon>
        <taxon>Dikarya</taxon>
        <taxon>Ascomycota</taxon>
        <taxon>Pezizomycotina</taxon>
        <taxon>Sordariomycetes</taxon>
        <taxon>Sordariomycetidae</taxon>
        <taxon>Sordariales</taxon>
        <taxon>Sordariales incertae sedis</taxon>
        <taxon>Remersonia</taxon>
    </lineage>
</organism>
<feature type="compositionally biased region" description="Basic and acidic residues" evidence="1">
    <location>
        <begin position="38"/>
        <end position="48"/>
    </location>
</feature>
<sequence length="481" mass="51923">MEPSYLTSSPAEAKRLFAEEAQNSPSSKRAKRRRTHREARLKSRKAEADAVFEPDGMSDAAPTPASVASKRAPKVENSKDAGCKMETADNAKEKGGELVTPADLGEPSGVKREAGAKARSNPMATTPAVAGPSQPPARNGNVVLKAEEWYVPLSELPVSPPRDYTFKAFPDPEPLRFGGPVLLPSSLRKDEKKIKRGSIRHDAVLGKHEALSSPVTAASPKTEEMKAEQSSEQKKKKKKNKKKDNTVAEFEVKAEEKDGQKPSQEDVVMEDVVMKDADADADGKADEKAPVTPPCLLADDKILAAPAGTRTLKAISKHLKHMAAKLDASRQPTADPEGKANAATSSEGNPPTMADASASASALATTTTTTTAMAMATLHEAVAHLHTRVELADLRASVRHDVLFSALFKVATDVSELSQAVHKNQHQHQHQHQQLLTSRKTYEQCLRIYTADMDRASTREEAAKFGQLVLKYVGDLLKTLG</sequence>
<reference evidence="2 3" key="1">
    <citation type="journal article" date="2024" name="Commun. Biol.">
        <title>Comparative genomic analysis of thermophilic fungi reveals convergent evolutionary adaptations and gene losses.</title>
        <authorList>
            <person name="Steindorff A.S."/>
            <person name="Aguilar-Pontes M.V."/>
            <person name="Robinson A.J."/>
            <person name="Andreopoulos B."/>
            <person name="LaButti K."/>
            <person name="Kuo A."/>
            <person name="Mondo S."/>
            <person name="Riley R."/>
            <person name="Otillar R."/>
            <person name="Haridas S."/>
            <person name="Lipzen A."/>
            <person name="Grimwood J."/>
            <person name="Schmutz J."/>
            <person name="Clum A."/>
            <person name="Reid I.D."/>
            <person name="Moisan M.C."/>
            <person name="Butler G."/>
            <person name="Nguyen T.T.M."/>
            <person name="Dewar K."/>
            <person name="Conant G."/>
            <person name="Drula E."/>
            <person name="Henrissat B."/>
            <person name="Hansel C."/>
            <person name="Singer S."/>
            <person name="Hutchinson M.I."/>
            <person name="de Vries R.P."/>
            <person name="Natvig D.O."/>
            <person name="Powell A.J."/>
            <person name="Tsang A."/>
            <person name="Grigoriev I.V."/>
        </authorList>
    </citation>
    <scope>NUCLEOTIDE SEQUENCE [LARGE SCALE GENOMIC DNA]</scope>
    <source>
        <strain evidence="2 3">ATCC 22073</strain>
    </source>
</reference>
<feature type="compositionally biased region" description="Basic and acidic residues" evidence="1">
    <location>
        <begin position="243"/>
        <end position="264"/>
    </location>
</feature>
<feature type="compositionally biased region" description="Low complexity" evidence="1">
    <location>
        <begin position="352"/>
        <end position="362"/>
    </location>
</feature>
<evidence type="ECO:0000313" key="3">
    <source>
        <dbReference type="Proteomes" id="UP001600064"/>
    </source>
</evidence>
<feature type="compositionally biased region" description="Basic and acidic residues" evidence="1">
    <location>
        <begin position="73"/>
        <end position="96"/>
    </location>
</feature>
<gene>
    <name evidence="2" type="ORF">VTJ83DRAFT_3094</name>
</gene>
<dbReference type="RefSeq" id="XP_070866975.1">
    <property type="nucleotide sequence ID" value="XM_071009437.1"/>
</dbReference>
<evidence type="ECO:0000256" key="1">
    <source>
        <dbReference type="SAM" id="MobiDB-lite"/>
    </source>
</evidence>
<dbReference type="Proteomes" id="UP001600064">
    <property type="component" value="Unassembled WGS sequence"/>
</dbReference>
<feature type="region of interest" description="Disordered" evidence="1">
    <location>
        <begin position="187"/>
        <end position="266"/>
    </location>
</feature>
<feature type="region of interest" description="Disordered" evidence="1">
    <location>
        <begin position="17"/>
        <end position="139"/>
    </location>
</feature>
<comment type="caution">
    <text evidence="2">The sequence shown here is derived from an EMBL/GenBank/DDBJ whole genome shotgun (WGS) entry which is preliminary data.</text>
</comment>
<feature type="region of interest" description="Disordered" evidence="1">
    <location>
        <begin position="323"/>
        <end position="362"/>
    </location>
</feature>
<keyword evidence="3" id="KW-1185">Reference proteome</keyword>
<protein>
    <submittedName>
        <fullName evidence="2">Uncharacterized protein</fullName>
    </submittedName>
</protein>
<evidence type="ECO:0000313" key="2">
    <source>
        <dbReference type="EMBL" id="KAL2268248.1"/>
    </source>
</evidence>